<proteinExistence type="predicted"/>
<dbReference type="InterPro" id="IPR036526">
    <property type="entry name" value="C-N_Hydrolase_sf"/>
</dbReference>
<accession>A0ABX1X3F2</accession>
<reference evidence="3 4" key="1">
    <citation type="submission" date="2019-10" db="EMBL/GenBank/DDBJ databases">
        <title>Description of Paenibacillus humi sp. nov.</title>
        <authorList>
            <person name="Carlier A."/>
            <person name="Qi S."/>
        </authorList>
    </citation>
    <scope>NUCLEOTIDE SEQUENCE [LARGE SCALE GENOMIC DNA]</scope>
    <source>
        <strain evidence="3 4">LMG 31461</strain>
    </source>
</reference>
<dbReference type="PANTHER" id="PTHR43674">
    <property type="entry name" value="NITRILASE C965.09-RELATED"/>
    <property type="match status" value="1"/>
</dbReference>
<dbReference type="Pfam" id="PF00795">
    <property type="entry name" value="CN_hydrolase"/>
    <property type="match status" value="1"/>
</dbReference>
<dbReference type="InterPro" id="IPR050345">
    <property type="entry name" value="Aliph_Amidase/BUP"/>
</dbReference>
<dbReference type="InterPro" id="IPR003010">
    <property type="entry name" value="C-N_Hydrolase"/>
</dbReference>
<dbReference type="PANTHER" id="PTHR43674:SF2">
    <property type="entry name" value="BETA-UREIDOPROPIONASE"/>
    <property type="match status" value="1"/>
</dbReference>
<keyword evidence="1" id="KW-0378">Hydrolase</keyword>
<dbReference type="Proteomes" id="UP000653578">
    <property type="component" value="Unassembled WGS sequence"/>
</dbReference>
<evidence type="ECO:0000259" key="2">
    <source>
        <dbReference type="PROSITE" id="PS50263"/>
    </source>
</evidence>
<evidence type="ECO:0000313" key="3">
    <source>
        <dbReference type="EMBL" id="NOU62618.1"/>
    </source>
</evidence>
<feature type="domain" description="CN hydrolase" evidence="2">
    <location>
        <begin position="167"/>
        <end position="390"/>
    </location>
</feature>
<dbReference type="PROSITE" id="PS50263">
    <property type="entry name" value="CN_HYDROLASE"/>
    <property type="match status" value="1"/>
</dbReference>
<sequence length="425" mass="48176">MHRIRRELAPMRTIMSMEDGEWQFWAPREEVSPSYARIALDEGLQLEMSGAGKKGCYGSWHSRNIHIREKQNYAIQAEYQVSDVLHEHVSVYMIATWMDDEGTLLQRDYLELVEKNDEAWRTLQRTLDAPSRAAQLRLELTFRWSADGTVMWRNAQVQACEATTPRAVRVVTTYAKPTEDMDTNLKLMLDLLHMAGRHHPDIIVLTETFYEGFVQLPLVQRCQPIPGPLTEILSEQARALSSYILFTMYERDEGHIYNTAVLLDREGKIAGKYRKIHLPLYEAEMGVMPGNAHVVIDTDFGRMGILICHDQEFPESARVLALQGAEVIFIPTIGNGLLQTRARARDNGLHVVVAGCGGGANASRVIAPNGELIGYVQDQEMGVFAVDLNLDQRLYKYWLSVGPGNGEARSLFRKERRPDAYADLI</sequence>
<dbReference type="EMBL" id="WHNY01000004">
    <property type="protein sequence ID" value="NOU62618.1"/>
    <property type="molecule type" value="Genomic_DNA"/>
</dbReference>
<keyword evidence="4" id="KW-1185">Reference proteome</keyword>
<evidence type="ECO:0000256" key="1">
    <source>
        <dbReference type="ARBA" id="ARBA00022801"/>
    </source>
</evidence>
<gene>
    <name evidence="3" type="ORF">GC096_00985</name>
</gene>
<dbReference type="SUPFAM" id="SSF56317">
    <property type="entry name" value="Carbon-nitrogen hydrolase"/>
    <property type="match status" value="1"/>
</dbReference>
<protein>
    <recommendedName>
        <fullName evidence="2">CN hydrolase domain-containing protein</fullName>
    </recommendedName>
</protein>
<evidence type="ECO:0000313" key="4">
    <source>
        <dbReference type="Proteomes" id="UP000653578"/>
    </source>
</evidence>
<dbReference type="Gene3D" id="3.60.110.10">
    <property type="entry name" value="Carbon-nitrogen hydrolase"/>
    <property type="match status" value="1"/>
</dbReference>
<comment type="caution">
    <text evidence="3">The sequence shown here is derived from an EMBL/GenBank/DDBJ whole genome shotgun (WGS) entry which is preliminary data.</text>
</comment>
<dbReference type="CDD" id="cd07197">
    <property type="entry name" value="nitrilase"/>
    <property type="match status" value="1"/>
</dbReference>
<organism evidence="3 4">
    <name type="scientific">Paenibacillus plantarum</name>
    <dbReference type="NCBI Taxonomy" id="2654975"/>
    <lineage>
        <taxon>Bacteria</taxon>
        <taxon>Bacillati</taxon>
        <taxon>Bacillota</taxon>
        <taxon>Bacilli</taxon>
        <taxon>Bacillales</taxon>
        <taxon>Paenibacillaceae</taxon>
        <taxon>Paenibacillus</taxon>
    </lineage>
</organism>
<name>A0ABX1X3F2_9BACL</name>
<dbReference type="Gene3D" id="2.60.120.260">
    <property type="entry name" value="Galactose-binding domain-like"/>
    <property type="match status" value="1"/>
</dbReference>